<evidence type="ECO:0000313" key="1">
    <source>
        <dbReference type="EMBL" id="QHT80482.1"/>
    </source>
</evidence>
<accession>A0A6C0HIS8</accession>
<name>A0A6C0HIS8_9ZZZZ</name>
<sequence length="551" mass="65361">MSTWTIGINSRYEKKLDRYNFLLNKFILFSENVKVTFSLNMESSSYSFVEKFISDNIKFHMKRLNIKSDSKKCVSFWTKRTEYDFDHIHMHIDHCDYESRVHNTEIRKPIFTSIIYLEENSCPTLITEVTRDMVKSGDFLKNNNKVCFSFPKTLKNIVFESGKYFHGESYLTDYEKSSRKTIVIALWDEDNTPLFLPHFDRHFFYYYLFVEYQINIDKNEFDEFSTDDILCTLENRDDQIITIPVTDIGLLNGDFFRKLIVDREKKILYRFAKLINTIKNPDTVILDFSNLPLSRKLFPGMNCQIERFKMTFKADTKHEHYLFKEILKLKEEVILSSKKENMDMIEQYVYDICTSHLISIDDFQITFGIANNNTYTFSQNEDAYQTCVVCLEDSETPLLFSDIDSDSFKYKELEKRTICLIPTRKDEHIIFSGSYYHKYFSNKLLIIKFWRKNVPIKFNQYTCLNGGVERSNVNSRLYLKKEDNFAISAFLDEDIFHELVYNSNPNLNNIDLKLNNDLLVLSISKQKPVIVEKSPATTKRLRKIKFSELEI</sequence>
<protein>
    <submittedName>
        <fullName evidence="1">Uncharacterized protein</fullName>
    </submittedName>
</protein>
<dbReference type="EMBL" id="MN739969">
    <property type="protein sequence ID" value="QHT80482.1"/>
    <property type="molecule type" value="Genomic_DNA"/>
</dbReference>
<organism evidence="1">
    <name type="scientific">viral metagenome</name>
    <dbReference type="NCBI Taxonomy" id="1070528"/>
    <lineage>
        <taxon>unclassified sequences</taxon>
        <taxon>metagenomes</taxon>
        <taxon>organismal metagenomes</taxon>
    </lineage>
</organism>
<proteinExistence type="predicted"/>
<dbReference type="AlphaFoldDB" id="A0A6C0HIS8"/>
<reference evidence="1" key="1">
    <citation type="journal article" date="2020" name="Nature">
        <title>Giant virus diversity and host interactions through global metagenomics.</title>
        <authorList>
            <person name="Schulz F."/>
            <person name="Roux S."/>
            <person name="Paez-Espino D."/>
            <person name="Jungbluth S."/>
            <person name="Walsh D.A."/>
            <person name="Denef V.J."/>
            <person name="McMahon K.D."/>
            <person name="Konstantinidis K.T."/>
            <person name="Eloe-Fadrosh E.A."/>
            <person name="Kyrpides N.C."/>
            <person name="Woyke T."/>
        </authorList>
    </citation>
    <scope>NUCLEOTIDE SEQUENCE</scope>
    <source>
        <strain evidence="1">GVMAG-M-3300023184-120</strain>
    </source>
</reference>